<reference evidence="2 3" key="1">
    <citation type="submission" date="2019-05" db="EMBL/GenBank/DDBJ databases">
        <title>Another draft genome of Portunus trituberculatus and its Hox gene families provides insights of decapod evolution.</title>
        <authorList>
            <person name="Jeong J.-H."/>
            <person name="Song I."/>
            <person name="Kim S."/>
            <person name="Choi T."/>
            <person name="Kim D."/>
            <person name="Ryu S."/>
            <person name="Kim W."/>
        </authorList>
    </citation>
    <scope>NUCLEOTIDE SEQUENCE [LARGE SCALE GENOMIC DNA]</scope>
    <source>
        <tissue evidence="2">Muscle</tissue>
    </source>
</reference>
<evidence type="ECO:0000313" key="2">
    <source>
        <dbReference type="EMBL" id="MPC36792.1"/>
    </source>
</evidence>
<accession>A0A5B7ERL6</accession>
<proteinExistence type="predicted"/>
<organism evidence="2 3">
    <name type="scientific">Portunus trituberculatus</name>
    <name type="common">Swimming crab</name>
    <name type="synonym">Neptunus trituberculatus</name>
    <dbReference type="NCBI Taxonomy" id="210409"/>
    <lineage>
        <taxon>Eukaryota</taxon>
        <taxon>Metazoa</taxon>
        <taxon>Ecdysozoa</taxon>
        <taxon>Arthropoda</taxon>
        <taxon>Crustacea</taxon>
        <taxon>Multicrustacea</taxon>
        <taxon>Malacostraca</taxon>
        <taxon>Eumalacostraca</taxon>
        <taxon>Eucarida</taxon>
        <taxon>Decapoda</taxon>
        <taxon>Pleocyemata</taxon>
        <taxon>Brachyura</taxon>
        <taxon>Eubrachyura</taxon>
        <taxon>Portunoidea</taxon>
        <taxon>Portunidae</taxon>
        <taxon>Portuninae</taxon>
        <taxon>Portunus</taxon>
    </lineage>
</organism>
<gene>
    <name evidence="2" type="ORF">E2C01_030261</name>
</gene>
<name>A0A5B7ERL6_PORTR</name>
<keyword evidence="3" id="KW-1185">Reference proteome</keyword>
<dbReference type="EMBL" id="VSRR010003608">
    <property type="protein sequence ID" value="MPC36792.1"/>
    <property type="molecule type" value="Genomic_DNA"/>
</dbReference>
<feature type="region of interest" description="Disordered" evidence="1">
    <location>
        <begin position="92"/>
        <end position="122"/>
    </location>
</feature>
<sequence>MIYTARLSILLTKQQVVPLSCQGRGEHRLAQGFPLTKDTTLKDTTHQDNNNNTQLLSINGVSVIGGFPLTTQARHTPLIACSLSPLPPSGRSTINNFMKARQGKPCDPPSSTHSLRATAEAP</sequence>
<comment type="caution">
    <text evidence="2">The sequence shown here is derived from an EMBL/GenBank/DDBJ whole genome shotgun (WGS) entry which is preliminary data.</text>
</comment>
<evidence type="ECO:0000313" key="3">
    <source>
        <dbReference type="Proteomes" id="UP000324222"/>
    </source>
</evidence>
<evidence type="ECO:0000256" key="1">
    <source>
        <dbReference type="SAM" id="MobiDB-lite"/>
    </source>
</evidence>
<dbReference type="Proteomes" id="UP000324222">
    <property type="component" value="Unassembled WGS sequence"/>
</dbReference>
<protein>
    <submittedName>
        <fullName evidence="2">Uncharacterized protein</fullName>
    </submittedName>
</protein>
<dbReference type="AlphaFoldDB" id="A0A5B7ERL6"/>